<dbReference type="AlphaFoldDB" id="A0A6I3YS94"/>
<dbReference type="RefSeq" id="WP_155657241.1">
    <property type="nucleotide sequence ID" value="NZ_WOBK01000004.1"/>
</dbReference>
<dbReference type="GO" id="GO:0017168">
    <property type="term" value="F:5-oxoprolinase (ATP-hydrolyzing) activity"/>
    <property type="evidence" value="ECO:0007669"/>
    <property type="project" value="UniProtKB-EC"/>
</dbReference>
<dbReference type="EC" id="3.5.2.9" evidence="1"/>
<protein>
    <submittedName>
        <fullName evidence="1">5-oxoprolinase subunit PxpA</fullName>
        <ecNumber evidence="1">3.5.2.9</ecNumber>
    </submittedName>
</protein>
<dbReference type="EMBL" id="WOBO01000004">
    <property type="protein sequence ID" value="MUK44231.1"/>
    <property type="molecule type" value="Genomic_DNA"/>
</dbReference>
<dbReference type="PANTHER" id="PTHR30292:SF0">
    <property type="entry name" value="5-OXOPROLINASE SUBUNIT A"/>
    <property type="match status" value="1"/>
</dbReference>
<evidence type="ECO:0000313" key="2">
    <source>
        <dbReference type="Proteomes" id="UP000435323"/>
    </source>
</evidence>
<dbReference type="Proteomes" id="UP000435323">
    <property type="component" value="Unassembled WGS sequence"/>
</dbReference>
<dbReference type="CDD" id="cd10787">
    <property type="entry name" value="LamB_YcsF_like"/>
    <property type="match status" value="1"/>
</dbReference>
<dbReference type="NCBIfam" id="NF003816">
    <property type="entry name" value="PRK05406.1-5"/>
    <property type="match status" value="1"/>
</dbReference>
<dbReference type="PANTHER" id="PTHR30292">
    <property type="entry name" value="UNCHARACTERIZED PROTEIN YBGL-RELATED"/>
    <property type="match status" value="1"/>
</dbReference>
<reference evidence="1 2" key="1">
    <citation type="submission" date="2019-11" db="EMBL/GenBank/DDBJ databases">
        <title>Using colonization assays and comparative genomics to discover symbiosis behaviors and factors in Vibrio fischeri.</title>
        <authorList>
            <person name="Bongrand C."/>
            <person name="Moriano-Gutierrez S."/>
            <person name="Arevalo P."/>
            <person name="Mcfall-Ngai M."/>
            <person name="Visick K."/>
            <person name="Polz M.F."/>
            <person name="Ruby E.G."/>
        </authorList>
    </citation>
    <scope>NUCLEOTIDE SEQUENCE [LARGE SCALE GENOMIC DNA]</scope>
    <source>
        <strain evidence="2">emors.3.2</strain>
    </source>
</reference>
<name>A0A6I3YS94_ALIFS</name>
<sequence length="247" mass="27039">MRINCDMGESFGLWQLGNDSAVMPALDMANIACGMHASDPSVMMKTVALAKAHGVTIGAHPGYNDIQGFGRRDISMDSDDLAALFIYQLGALEGVCQSQQTSLSYVKPHGALYNAMMKNDAILQTLLEALKRYDATLPLVIMAVPDHQRYVDMAKEYGITLWFEAFVDRAYDEQGRLVPRSVPGSSHHSDEAIQKQANQLIDEGCVTTLNGDIIKIHADTLCIHGDGPFAVSTAEYLRKKLKSKSES</sequence>
<comment type="caution">
    <text evidence="1">The sequence shown here is derived from an EMBL/GenBank/DDBJ whole genome shotgun (WGS) entry which is preliminary data.</text>
</comment>
<accession>A0A6I3YS94</accession>
<keyword evidence="1" id="KW-0378">Hydrolase</keyword>
<dbReference type="SUPFAM" id="SSF88713">
    <property type="entry name" value="Glycoside hydrolase/deacetylase"/>
    <property type="match status" value="1"/>
</dbReference>
<dbReference type="InterPro" id="IPR005501">
    <property type="entry name" value="LamB/YcsF/PxpA-like"/>
</dbReference>
<dbReference type="GO" id="GO:0005975">
    <property type="term" value="P:carbohydrate metabolic process"/>
    <property type="evidence" value="ECO:0007669"/>
    <property type="project" value="InterPro"/>
</dbReference>
<dbReference type="NCBIfam" id="NF003814">
    <property type="entry name" value="PRK05406.1-3"/>
    <property type="match status" value="1"/>
</dbReference>
<organism evidence="1 2">
    <name type="scientific">Aliivibrio fischeri</name>
    <name type="common">Vibrio fischeri</name>
    <dbReference type="NCBI Taxonomy" id="668"/>
    <lineage>
        <taxon>Bacteria</taxon>
        <taxon>Pseudomonadati</taxon>
        <taxon>Pseudomonadota</taxon>
        <taxon>Gammaproteobacteria</taxon>
        <taxon>Vibrionales</taxon>
        <taxon>Vibrionaceae</taxon>
        <taxon>Aliivibrio</taxon>
    </lineage>
</organism>
<proteinExistence type="predicted"/>
<dbReference type="Pfam" id="PF03746">
    <property type="entry name" value="LamB_YcsF"/>
    <property type="match status" value="1"/>
</dbReference>
<evidence type="ECO:0000313" key="1">
    <source>
        <dbReference type="EMBL" id="MUK44231.1"/>
    </source>
</evidence>
<dbReference type="InterPro" id="IPR011330">
    <property type="entry name" value="Glyco_hydro/deAcase_b/a-brl"/>
</dbReference>
<dbReference type="Gene3D" id="3.20.20.370">
    <property type="entry name" value="Glycoside hydrolase/deacetylase"/>
    <property type="match status" value="1"/>
</dbReference>
<gene>
    <name evidence="1" type="primary">pxpA</name>
    <name evidence="1" type="ORF">GNP77_02450</name>
</gene>